<proteinExistence type="predicted"/>
<evidence type="ECO:0000256" key="1">
    <source>
        <dbReference type="SAM" id="MobiDB-lite"/>
    </source>
</evidence>
<organism evidence="2 3">
    <name type="scientific">Protopolystoma xenopodis</name>
    <dbReference type="NCBI Taxonomy" id="117903"/>
    <lineage>
        <taxon>Eukaryota</taxon>
        <taxon>Metazoa</taxon>
        <taxon>Spiralia</taxon>
        <taxon>Lophotrochozoa</taxon>
        <taxon>Platyhelminthes</taxon>
        <taxon>Monogenea</taxon>
        <taxon>Polyopisthocotylea</taxon>
        <taxon>Polystomatidea</taxon>
        <taxon>Polystomatidae</taxon>
        <taxon>Protopolystoma</taxon>
    </lineage>
</organism>
<accession>A0A448X4N6</accession>
<dbReference type="AlphaFoldDB" id="A0A448X4N6"/>
<reference evidence="2" key="1">
    <citation type="submission" date="2018-11" db="EMBL/GenBank/DDBJ databases">
        <authorList>
            <consortium name="Pathogen Informatics"/>
        </authorList>
    </citation>
    <scope>NUCLEOTIDE SEQUENCE</scope>
</reference>
<name>A0A448X4N6_9PLAT</name>
<gene>
    <name evidence="2" type="ORF">PXEA_LOCUS21415</name>
</gene>
<comment type="caution">
    <text evidence="2">The sequence shown here is derived from an EMBL/GenBank/DDBJ whole genome shotgun (WGS) entry which is preliminary data.</text>
</comment>
<dbReference type="EMBL" id="CAAALY010091432">
    <property type="protein sequence ID" value="VEL27975.1"/>
    <property type="molecule type" value="Genomic_DNA"/>
</dbReference>
<evidence type="ECO:0000313" key="2">
    <source>
        <dbReference type="EMBL" id="VEL27975.1"/>
    </source>
</evidence>
<keyword evidence="3" id="KW-1185">Reference proteome</keyword>
<dbReference type="Proteomes" id="UP000784294">
    <property type="component" value="Unassembled WGS sequence"/>
</dbReference>
<sequence>MNITRWPHATHPSINRALDDFASITDNHCCLRLIASLEPLFKASFAFSTRRHQPQFTQTTDRPTDKNKDLTTNLKTD</sequence>
<feature type="region of interest" description="Disordered" evidence="1">
    <location>
        <begin position="50"/>
        <end position="77"/>
    </location>
</feature>
<protein>
    <submittedName>
        <fullName evidence="2">Uncharacterized protein</fullName>
    </submittedName>
</protein>
<evidence type="ECO:0000313" key="3">
    <source>
        <dbReference type="Proteomes" id="UP000784294"/>
    </source>
</evidence>